<proteinExistence type="predicted"/>
<gene>
    <name evidence="2" type="ORF">RN51_00444</name>
</gene>
<dbReference type="RefSeq" id="WP_045262399.1">
    <property type="nucleotide sequence ID" value="NZ_JYIV01000014.1"/>
</dbReference>
<comment type="caution">
    <text evidence="2">The sequence shown here is derived from an EMBL/GenBank/DDBJ whole genome shotgun (WGS) entry which is preliminary data.</text>
</comment>
<evidence type="ECO:0000313" key="2">
    <source>
        <dbReference type="EMBL" id="KJL25937.1"/>
    </source>
</evidence>
<evidence type="ECO:0000313" key="3">
    <source>
        <dbReference type="Proteomes" id="UP000033725"/>
    </source>
</evidence>
<dbReference type="Pfam" id="PF20247">
    <property type="entry name" value="DUF6602"/>
    <property type="match status" value="1"/>
</dbReference>
<feature type="domain" description="DUF6602" evidence="1">
    <location>
        <begin position="31"/>
        <end position="133"/>
    </location>
</feature>
<organism evidence="2 3">
    <name type="scientific">Microbacterium oxydans</name>
    <dbReference type="NCBI Taxonomy" id="82380"/>
    <lineage>
        <taxon>Bacteria</taxon>
        <taxon>Bacillati</taxon>
        <taxon>Actinomycetota</taxon>
        <taxon>Actinomycetes</taxon>
        <taxon>Micrococcales</taxon>
        <taxon>Microbacteriaceae</taxon>
        <taxon>Microbacterium</taxon>
    </lineage>
</organism>
<reference evidence="2 3" key="1">
    <citation type="submission" date="2015-02" db="EMBL/GenBank/DDBJ databases">
        <title>Draft genome sequences of ten Microbacterium spp. with emphasis on heavy metal contaminated environments.</title>
        <authorList>
            <person name="Corretto E."/>
        </authorList>
    </citation>
    <scope>NUCLEOTIDE SEQUENCE [LARGE SCALE GENOMIC DNA]</scope>
    <source>
        <strain evidence="2 3">BEL163</strain>
    </source>
</reference>
<accession>A0A0F0KYF4</accession>
<sequence length="279" mass="30108">MPETHPDPEVAARLSAAFAAEETTLRAALDRARADFEHRGVRGDAVERAVRHFLSRHLPRKYTVGTGETIDRLGHRSNQLDVLVLNDEQPFVQEPDTSGLYLIEGVAAVGEIKTSLGSSELDDILSKGQRLRQIQPTIPAGSEVRGLISDIHRFVDSVPYFALALGSSLASETILQKLMDAPDITSWNGTTVPALDALFVLDRGAYLNFGDGEGALQFRLPDGSAGTGWFGPFPDGALVALFNWLNGSISRVRYGSSIASPYLMATNVPPDNEDPPAAL</sequence>
<dbReference type="AlphaFoldDB" id="A0A0F0KYF4"/>
<dbReference type="CDD" id="cd21173">
    <property type="entry name" value="NucC-like"/>
    <property type="match status" value="1"/>
</dbReference>
<protein>
    <recommendedName>
        <fullName evidence="1">DUF6602 domain-containing protein</fullName>
    </recommendedName>
</protein>
<dbReference type="InterPro" id="IPR046537">
    <property type="entry name" value="DUF6602"/>
</dbReference>
<dbReference type="OrthoDB" id="5188057at2"/>
<evidence type="ECO:0000259" key="1">
    <source>
        <dbReference type="Pfam" id="PF20247"/>
    </source>
</evidence>
<dbReference type="Proteomes" id="UP000033725">
    <property type="component" value="Unassembled WGS sequence"/>
</dbReference>
<dbReference type="EMBL" id="JYIV01000014">
    <property type="protein sequence ID" value="KJL25937.1"/>
    <property type="molecule type" value="Genomic_DNA"/>
</dbReference>
<name>A0A0F0KYF4_9MICO</name>
<dbReference type="PATRIC" id="fig|82380.10.peg.442"/>